<proteinExistence type="predicted"/>
<dbReference type="InterPro" id="IPR029069">
    <property type="entry name" value="HotDog_dom_sf"/>
</dbReference>
<dbReference type="AlphaFoldDB" id="A0A7W9ES40"/>
<dbReference type="SUPFAM" id="SSF54637">
    <property type="entry name" value="Thioesterase/thiol ester dehydrase-isomerase"/>
    <property type="match status" value="1"/>
</dbReference>
<evidence type="ECO:0000313" key="2">
    <source>
        <dbReference type="EMBL" id="MBB5706800.1"/>
    </source>
</evidence>
<accession>A0A7W9ES40</accession>
<evidence type="ECO:0000313" key="3">
    <source>
        <dbReference type="Proteomes" id="UP000537161"/>
    </source>
</evidence>
<dbReference type="Proteomes" id="UP000537161">
    <property type="component" value="Unassembled WGS sequence"/>
</dbReference>
<dbReference type="InterPro" id="IPR052342">
    <property type="entry name" value="MCH/BMMD"/>
</dbReference>
<evidence type="ECO:0000259" key="1">
    <source>
        <dbReference type="Pfam" id="PF01575"/>
    </source>
</evidence>
<sequence length="152" mass="17063">MLYYEDIEVGAVQRFGDKLVTREEAIDFAGKYDPQPFHLDDAAAAATYFGRLSASGWHTAAMAMRMIVDDMKAHEQAGLGSPGIDELRWLKPVYPGDTLRCESEVLSKRRSASRPEMGLFESKLTVLNQHDERVMTMRSTGLIRVRDPQQAA</sequence>
<feature type="domain" description="MaoC-like" evidence="1">
    <location>
        <begin position="17"/>
        <end position="112"/>
    </location>
</feature>
<dbReference type="Gene3D" id="3.10.129.10">
    <property type="entry name" value="Hotdog Thioesterase"/>
    <property type="match status" value="1"/>
</dbReference>
<comment type="caution">
    <text evidence="2">The sequence shown here is derived from an EMBL/GenBank/DDBJ whole genome shotgun (WGS) entry which is preliminary data.</text>
</comment>
<dbReference type="RefSeq" id="WP_184098031.1">
    <property type="nucleotide sequence ID" value="NZ_JACIJH010000006.1"/>
</dbReference>
<gene>
    <name evidence="2" type="ORF">FHR21_002159</name>
</gene>
<dbReference type="PANTHER" id="PTHR43664">
    <property type="entry name" value="MONOAMINE OXIDASE-RELATED"/>
    <property type="match status" value="1"/>
</dbReference>
<dbReference type="Pfam" id="PF01575">
    <property type="entry name" value="MaoC_dehydratas"/>
    <property type="match status" value="1"/>
</dbReference>
<dbReference type="PANTHER" id="PTHR43664:SF1">
    <property type="entry name" value="BETA-METHYLMALYL-COA DEHYDRATASE"/>
    <property type="match status" value="1"/>
</dbReference>
<dbReference type="InterPro" id="IPR002539">
    <property type="entry name" value="MaoC-like_dom"/>
</dbReference>
<dbReference type="CDD" id="cd03454">
    <property type="entry name" value="YdeM"/>
    <property type="match status" value="1"/>
</dbReference>
<protein>
    <submittedName>
        <fullName evidence="2">Acyl dehydratase</fullName>
    </submittedName>
</protein>
<keyword evidence="3" id="KW-1185">Reference proteome</keyword>
<name>A0A7W9ES40_9SPHN</name>
<organism evidence="2 3">
    <name type="scientific">Sphingopyxis panaciterrulae</name>
    <dbReference type="NCBI Taxonomy" id="462372"/>
    <lineage>
        <taxon>Bacteria</taxon>
        <taxon>Pseudomonadati</taxon>
        <taxon>Pseudomonadota</taxon>
        <taxon>Alphaproteobacteria</taxon>
        <taxon>Sphingomonadales</taxon>
        <taxon>Sphingomonadaceae</taxon>
        <taxon>Sphingopyxis</taxon>
    </lineage>
</organism>
<reference evidence="2 3" key="1">
    <citation type="submission" date="2020-08" db="EMBL/GenBank/DDBJ databases">
        <title>Genomic Encyclopedia of Type Strains, Phase IV (KMG-IV): sequencing the most valuable type-strain genomes for metagenomic binning, comparative biology and taxonomic classification.</title>
        <authorList>
            <person name="Goeker M."/>
        </authorList>
    </citation>
    <scope>NUCLEOTIDE SEQUENCE [LARGE SCALE GENOMIC DNA]</scope>
    <source>
        <strain evidence="2 3">DSM 27163</strain>
    </source>
</reference>
<dbReference type="EMBL" id="JACIJH010000006">
    <property type="protein sequence ID" value="MBB5706800.1"/>
    <property type="molecule type" value="Genomic_DNA"/>
</dbReference>